<evidence type="ECO:0000256" key="12">
    <source>
        <dbReference type="RuleBase" id="RU000461"/>
    </source>
</evidence>
<organism evidence="14 15">
    <name type="scientific">Rosa chinensis</name>
    <name type="common">China rose</name>
    <dbReference type="NCBI Taxonomy" id="74649"/>
    <lineage>
        <taxon>Eukaryota</taxon>
        <taxon>Viridiplantae</taxon>
        <taxon>Streptophyta</taxon>
        <taxon>Embryophyta</taxon>
        <taxon>Tracheophyta</taxon>
        <taxon>Spermatophyta</taxon>
        <taxon>Magnoliopsida</taxon>
        <taxon>eudicotyledons</taxon>
        <taxon>Gunneridae</taxon>
        <taxon>Pentapetalae</taxon>
        <taxon>rosids</taxon>
        <taxon>fabids</taxon>
        <taxon>Rosales</taxon>
        <taxon>Rosaceae</taxon>
        <taxon>Rosoideae</taxon>
        <taxon>Rosoideae incertae sedis</taxon>
        <taxon>Rosa</taxon>
    </lineage>
</organism>
<keyword evidence="5 11" id="KW-0479">Metal-binding</keyword>
<dbReference type="Gramene" id="PRQ40579">
    <property type="protein sequence ID" value="PRQ40579"/>
    <property type="gene ID" value="RchiOBHm_Chr4g0437541"/>
</dbReference>
<dbReference type="PANTHER" id="PTHR24282">
    <property type="entry name" value="CYTOCHROME P450 FAMILY MEMBER"/>
    <property type="match status" value="1"/>
</dbReference>
<dbReference type="Gene3D" id="1.10.630.10">
    <property type="entry name" value="Cytochrome P450"/>
    <property type="match status" value="1"/>
</dbReference>
<dbReference type="GO" id="GO:0102375">
    <property type="term" value="F:11-oxo-beta-amyrin 30-oxidase activity"/>
    <property type="evidence" value="ECO:0007669"/>
    <property type="project" value="UniProtKB-EC"/>
</dbReference>
<dbReference type="AlphaFoldDB" id="A0A2P6R2I5"/>
<dbReference type="OMA" id="WGQEVEL"/>
<dbReference type="PROSITE" id="PS00086">
    <property type="entry name" value="CYTOCHROME_P450"/>
    <property type="match status" value="1"/>
</dbReference>
<dbReference type="InterPro" id="IPR017972">
    <property type="entry name" value="Cyt_P450_CS"/>
</dbReference>
<evidence type="ECO:0000256" key="7">
    <source>
        <dbReference type="ARBA" id="ARBA00023002"/>
    </source>
</evidence>
<evidence type="ECO:0000256" key="11">
    <source>
        <dbReference type="PIRSR" id="PIRSR602401-1"/>
    </source>
</evidence>
<proteinExistence type="inferred from homology"/>
<keyword evidence="3 11" id="KW-0349">Heme</keyword>
<dbReference type="SUPFAM" id="SSF48264">
    <property type="entry name" value="Cytochrome P450"/>
    <property type="match status" value="1"/>
</dbReference>
<dbReference type="InterPro" id="IPR050665">
    <property type="entry name" value="Cytochrome_P450_Monooxygen"/>
</dbReference>
<dbReference type="InterPro" id="IPR036396">
    <property type="entry name" value="Cyt_P450_sf"/>
</dbReference>
<name>A0A2P6R2I5_ROSCH</name>
<dbReference type="InterPro" id="IPR001128">
    <property type="entry name" value="Cyt_P450"/>
</dbReference>
<dbReference type="PRINTS" id="PR00385">
    <property type="entry name" value="P450"/>
</dbReference>
<dbReference type="EC" id="1.14.14.115" evidence="14"/>
<accession>A0A2P6R2I5</accession>
<feature type="binding site" description="axial binding residue" evidence="11">
    <location>
        <position position="115"/>
    </location>
    <ligand>
        <name>heme</name>
        <dbReference type="ChEBI" id="CHEBI:30413"/>
    </ligand>
    <ligandPart>
        <name>Fe</name>
        <dbReference type="ChEBI" id="CHEBI:18248"/>
    </ligandPart>
</feature>
<evidence type="ECO:0000256" key="8">
    <source>
        <dbReference type="ARBA" id="ARBA00023004"/>
    </source>
</evidence>
<dbReference type="Pfam" id="PF00067">
    <property type="entry name" value="p450"/>
    <property type="match status" value="1"/>
</dbReference>
<comment type="caution">
    <text evidence="14">The sequence shown here is derived from an EMBL/GenBank/DDBJ whole genome shotgun (WGS) entry which is preliminary data.</text>
</comment>
<evidence type="ECO:0000256" key="2">
    <source>
        <dbReference type="ARBA" id="ARBA00010617"/>
    </source>
</evidence>
<dbReference type="GO" id="GO:0016020">
    <property type="term" value="C:membrane"/>
    <property type="evidence" value="ECO:0007669"/>
    <property type="project" value="UniProtKB-SubCell"/>
</dbReference>
<comment type="subcellular location">
    <subcellularLocation>
        <location evidence="1">Membrane</location>
        <topology evidence="1">Single-pass membrane protein</topology>
    </subcellularLocation>
</comment>
<keyword evidence="7 12" id="KW-0560">Oxidoreductase</keyword>
<comment type="similarity">
    <text evidence="2 12">Belongs to the cytochrome P450 family.</text>
</comment>
<evidence type="ECO:0000256" key="5">
    <source>
        <dbReference type="ARBA" id="ARBA00022723"/>
    </source>
</evidence>
<reference evidence="14 15" key="1">
    <citation type="journal article" date="2018" name="Nat. Genet.">
        <title>The Rosa genome provides new insights in the design of modern roses.</title>
        <authorList>
            <person name="Bendahmane M."/>
        </authorList>
    </citation>
    <scope>NUCLEOTIDE SEQUENCE [LARGE SCALE GENOMIC DNA]</scope>
    <source>
        <strain evidence="15">cv. Old Blush</strain>
    </source>
</reference>
<evidence type="ECO:0000313" key="14">
    <source>
        <dbReference type="EMBL" id="PRQ40579.1"/>
    </source>
</evidence>
<dbReference type="STRING" id="74649.A0A2P6R2I5"/>
<evidence type="ECO:0000256" key="10">
    <source>
        <dbReference type="ARBA" id="ARBA00023136"/>
    </source>
</evidence>
<comment type="cofactor">
    <cofactor evidence="11">
        <name>heme</name>
        <dbReference type="ChEBI" id="CHEBI:30413"/>
    </cofactor>
</comment>
<dbReference type="Proteomes" id="UP000238479">
    <property type="component" value="Chromosome 4"/>
</dbReference>
<keyword evidence="15" id="KW-1185">Reference proteome</keyword>
<evidence type="ECO:0000256" key="4">
    <source>
        <dbReference type="ARBA" id="ARBA00022692"/>
    </source>
</evidence>
<evidence type="ECO:0000313" key="15">
    <source>
        <dbReference type="Proteomes" id="UP000238479"/>
    </source>
</evidence>
<evidence type="ECO:0000256" key="1">
    <source>
        <dbReference type="ARBA" id="ARBA00004167"/>
    </source>
</evidence>
<keyword evidence="8 11" id="KW-0408">Iron</keyword>
<keyword evidence="10 13" id="KW-0472">Membrane</keyword>
<evidence type="ECO:0000256" key="3">
    <source>
        <dbReference type="ARBA" id="ARBA00022617"/>
    </source>
</evidence>
<dbReference type="EMBL" id="PDCK01000042">
    <property type="protein sequence ID" value="PRQ40579.1"/>
    <property type="molecule type" value="Genomic_DNA"/>
</dbReference>
<dbReference type="GO" id="GO:0005506">
    <property type="term" value="F:iron ion binding"/>
    <property type="evidence" value="ECO:0007669"/>
    <property type="project" value="InterPro"/>
</dbReference>
<dbReference type="InterPro" id="IPR002401">
    <property type="entry name" value="Cyt_P450_E_grp-I"/>
</dbReference>
<evidence type="ECO:0000256" key="6">
    <source>
        <dbReference type="ARBA" id="ARBA00022989"/>
    </source>
</evidence>
<gene>
    <name evidence="14" type="ORF">RchiOBHm_Chr4g0437541</name>
</gene>
<keyword evidence="6 13" id="KW-1133">Transmembrane helix</keyword>
<protein>
    <submittedName>
        <fullName evidence="14">Putative 11-oxo-beta-amyrin 30-oxidase</fullName>
        <ecNumber evidence="14">1.14.14.115</ecNumber>
    </submittedName>
</protein>
<dbReference type="GO" id="GO:0020037">
    <property type="term" value="F:heme binding"/>
    <property type="evidence" value="ECO:0007669"/>
    <property type="project" value="InterPro"/>
</dbReference>
<evidence type="ECO:0000256" key="13">
    <source>
        <dbReference type="SAM" id="Phobius"/>
    </source>
</evidence>
<evidence type="ECO:0000256" key="9">
    <source>
        <dbReference type="ARBA" id="ARBA00023033"/>
    </source>
</evidence>
<keyword evidence="4 13" id="KW-0812">Transmembrane</keyword>
<sequence>MKGVLVLGLSYMYILMCSLFFISIQMSMILNECLRLYPPIISLVRKVEKEVRLGKLIIPANVELHIPSLALHHEPEFWGQEVELFKPERFAEGVVKATNNNIGTFLPFGTGPRNCVGFDYTTTEAKIALSMILQCYTFTFSQGYVHSPFHYVTLRPQHGVQVTVILHSL</sequence>
<dbReference type="PRINTS" id="PR00463">
    <property type="entry name" value="EP450I"/>
</dbReference>
<feature type="transmembrane region" description="Helical" evidence="13">
    <location>
        <begin position="12"/>
        <end position="30"/>
    </location>
</feature>
<keyword evidence="9 12" id="KW-0503">Monooxygenase</keyword>
<dbReference type="PANTHER" id="PTHR24282:SF20">
    <property type="entry name" value="CYTOCHROME P450 CYP749A22-LIKE"/>
    <property type="match status" value="1"/>
</dbReference>